<evidence type="ECO:0000256" key="8">
    <source>
        <dbReference type="ARBA" id="ARBA00022723"/>
    </source>
</evidence>
<dbReference type="FunFam" id="3.20.20.70:FF:000171">
    <property type="entry name" value="Ribulose-phosphate 3-epimerase"/>
    <property type="match status" value="1"/>
</dbReference>
<dbReference type="GO" id="GO:0046872">
    <property type="term" value="F:metal ion binding"/>
    <property type="evidence" value="ECO:0007669"/>
    <property type="project" value="UniProtKB-KW"/>
</dbReference>
<dbReference type="Pfam" id="PF00834">
    <property type="entry name" value="Ribul_P_3_epim"/>
    <property type="match status" value="1"/>
</dbReference>
<feature type="binding site" evidence="13">
    <location>
        <position position="14"/>
    </location>
    <ligand>
        <name>substrate</name>
    </ligand>
</feature>
<dbReference type="InParanoid" id="E1Z302"/>
<comment type="catalytic activity">
    <reaction evidence="1 10">
        <text>D-ribulose 5-phosphate = D-xylulose 5-phosphate</text>
        <dbReference type="Rhea" id="RHEA:13677"/>
        <dbReference type="ChEBI" id="CHEBI:57737"/>
        <dbReference type="ChEBI" id="CHEBI:58121"/>
        <dbReference type="EC" id="5.1.3.1"/>
    </reaction>
</comment>
<dbReference type="InterPro" id="IPR013785">
    <property type="entry name" value="Aldolase_TIM"/>
</dbReference>
<dbReference type="NCBIfam" id="NF004076">
    <property type="entry name" value="PRK05581.1-4"/>
    <property type="match status" value="1"/>
</dbReference>
<accession>E1Z302</accession>
<evidence type="ECO:0000256" key="9">
    <source>
        <dbReference type="ARBA" id="ARBA00023235"/>
    </source>
</evidence>
<feature type="binding site" evidence="13">
    <location>
        <begin position="205"/>
        <end position="206"/>
    </location>
    <ligand>
        <name>substrate</name>
    </ligand>
</feature>
<dbReference type="EMBL" id="GL433835">
    <property type="protein sequence ID" value="EFN59756.1"/>
    <property type="molecule type" value="Genomic_DNA"/>
</dbReference>
<evidence type="ECO:0000256" key="10">
    <source>
        <dbReference type="PIRNR" id="PIRNR001461"/>
    </source>
</evidence>
<organism evidence="15">
    <name type="scientific">Chlorella variabilis</name>
    <name type="common">Green alga</name>
    <dbReference type="NCBI Taxonomy" id="554065"/>
    <lineage>
        <taxon>Eukaryota</taxon>
        <taxon>Viridiplantae</taxon>
        <taxon>Chlorophyta</taxon>
        <taxon>core chlorophytes</taxon>
        <taxon>Trebouxiophyceae</taxon>
        <taxon>Chlorellales</taxon>
        <taxon>Chlorellaceae</taxon>
        <taxon>Chlorella clade</taxon>
        <taxon>Chlorella</taxon>
    </lineage>
</organism>
<evidence type="ECO:0000256" key="4">
    <source>
        <dbReference type="ARBA" id="ARBA00001947"/>
    </source>
</evidence>
<evidence type="ECO:0000256" key="13">
    <source>
        <dbReference type="PIRSR" id="PIRSR001461-3"/>
    </source>
</evidence>
<evidence type="ECO:0000313" key="15">
    <source>
        <dbReference type="Proteomes" id="UP000008141"/>
    </source>
</evidence>
<name>E1Z302_CHLVA</name>
<dbReference type="PROSITE" id="PS51257">
    <property type="entry name" value="PROKAR_LIPOPROTEIN"/>
    <property type="match status" value="1"/>
</dbReference>
<dbReference type="CDD" id="cd00429">
    <property type="entry name" value="RPE"/>
    <property type="match status" value="1"/>
</dbReference>
<dbReference type="GO" id="GO:0004750">
    <property type="term" value="F:D-ribulose-phosphate 3-epimerase activity"/>
    <property type="evidence" value="ECO:0007669"/>
    <property type="project" value="UniProtKB-EC"/>
</dbReference>
<dbReference type="OMA" id="CHLMIED"/>
<comment type="cofactor">
    <cofactor evidence="4">
        <name>Zn(2+)</name>
        <dbReference type="ChEBI" id="CHEBI:29105"/>
    </cofactor>
</comment>
<dbReference type="PANTHER" id="PTHR11749">
    <property type="entry name" value="RIBULOSE-5-PHOSPHATE-3-EPIMERASE"/>
    <property type="match status" value="1"/>
</dbReference>
<sequence>MQGRDRPPTIIAPSLLSCDFGRLAEESKRMVELGADWLHVDVMDGHFVPNLTLGPPIVQSLRRHTPAFLDCHLMVAQPARWVADFAAAGASMFTFHLEAVECGQAAVRQLIGAVHAAGMLCGLTIKPGTPVEQLLPYLEAGLPDMVLIMSVEPGFGGQAFQPSTMDKVRFLRSRFPDLYIEVDGGLAPSTIQQAADAGANAIVAGSAVFGAPDPGAVICQLRGAVDAAATAGAQQQHQQQQPLGAA</sequence>
<comment type="cofactor">
    <cofactor evidence="3">
        <name>Co(2+)</name>
        <dbReference type="ChEBI" id="CHEBI:48828"/>
    </cofactor>
</comment>
<feature type="binding site" evidence="12">
    <location>
        <position position="183"/>
    </location>
    <ligand>
        <name>a divalent metal cation</name>
        <dbReference type="ChEBI" id="CHEBI:60240"/>
    </ligand>
</feature>
<proteinExistence type="inferred from homology"/>
<dbReference type="eggNOG" id="KOG3111">
    <property type="taxonomic scope" value="Eukaryota"/>
</dbReference>
<dbReference type="InterPro" id="IPR026019">
    <property type="entry name" value="Ribul_P_3_epim"/>
</dbReference>
<dbReference type="STRING" id="554065.E1Z302"/>
<evidence type="ECO:0000256" key="12">
    <source>
        <dbReference type="PIRSR" id="PIRSR001461-2"/>
    </source>
</evidence>
<comment type="similarity">
    <text evidence="6 10">Belongs to the ribulose-phosphate 3-epimerase family.</text>
</comment>
<dbReference type="Gene3D" id="3.20.20.70">
    <property type="entry name" value="Aldolase class I"/>
    <property type="match status" value="1"/>
</dbReference>
<dbReference type="PIRSF" id="PIRSF001461">
    <property type="entry name" value="RPE"/>
    <property type="match status" value="1"/>
</dbReference>
<keyword evidence="8 12" id="KW-0479">Metal-binding</keyword>
<keyword evidence="10" id="KW-0119">Carbohydrate metabolism</keyword>
<evidence type="ECO:0000256" key="6">
    <source>
        <dbReference type="ARBA" id="ARBA00009541"/>
    </source>
</evidence>
<evidence type="ECO:0000256" key="2">
    <source>
        <dbReference type="ARBA" id="ARBA00001936"/>
    </source>
</evidence>
<evidence type="ECO:0000256" key="7">
    <source>
        <dbReference type="ARBA" id="ARBA00013188"/>
    </source>
</evidence>
<dbReference type="PROSITE" id="PS01086">
    <property type="entry name" value="RIBUL_P_3_EPIMER_2"/>
    <property type="match status" value="1"/>
</dbReference>
<dbReference type="AlphaFoldDB" id="E1Z302"/>
<protein>
    <recommendedName>
        <fullName evidence="7 10">Ribulose-phosphate 3-epimerase</fullName>
        <ecNumber evidence="7 10">5.1.3.1</ecNumber>
    </recommendedName>
</protein>
<keyword evidence="12" id="KW-0170">Cobalt</keyword>
<dbReference type="FunCoup" id="E1Z302">
    <property type="interactions" value="1925"/>
</dbReference>
<dbReference type="OrthoDB" id="1927044at2759"/>
<dbReference type="HAMAP" id="MF_02227">
    <property type="entry name" value="RPE"/>
    <property type="match status" value="1"/>
</dbReference>
<feature type="binding site" evidence="13">
    <location>
        <begin position="154"/>
        <end position="157"/>
    </location>
    <ligand>
        <name>substrate</name>
    </ligand>
</feature>
<evidence type="ECO:0000256" key="5">
    <source>
        <dbReference type="ARBA" id="ARBA00001954"/>
    </source>
</evidence>
<evidence type="ECO:0000256" key="3">
    <source>
        <dbReference type="ARBA" id="ARBA00001941"/>
    </source>
</evidence>
<keyword evidence="12" id="KW-0862">Zinc</keyword>
<dbReference type="KEGG" id="cvr:CHLNCDRAFT_48415"/>
<dbReference type="InterPro" id="IPR011060">
    <property type="entry name" value="RibuloseP-bd_barrel"/>
</dbReference>
<feature type="binding site" evidence="13">
    <location>
        <position position="72"/>
    </location>
    <ligand>
        <name>substrate</name>
    </ligand>
</feature>
<feature type="binding site" evidence="12">
    <location>
        <position position="39"/>
    </location>
    <ligand>
        <name>a divalent metal cation</name>
        <dbReference type="ChEBI" id="CHEBI:60240"/>
    </ligand>
</feature>
<evidence type="ECO:0000313" key="14">
    <source>
        <dbReference type="EMBL" id="EFN59756.1"/>
    </source>
</evidence>
<dbReference type="RefSeq" id="XP_005851858.1">
    <property type="nucleotide sequence ID" value="XM_005851796.1"/>
</dbReference>
<reference evidence="14 15" key="1">
    <citation type="journal article" date="2010" name="Plant Cell">
        <title>The Chlorella variabilis NC64A genome reveals adaptation to photosymbiosis, coevolution with viruses, and cryptic sex.</title>
        <authorList>
            <person name="Blanc G."/>
            <person name="Duncan G."/>
            <person name="Agarkova I."/>
            <person name="Borodovsky M."/>
            <person name="Gurnon J."/>
            <person name="Kuo A."/>
            <person name="Lindquist E."/>
            <person name="Lucas S."/>
            <person name="Pangilinan J."/>
            <person name="Polle J."/>
            <person name="Salamov A."/>
            <person name="Terry A."/>
            <person name="Yamada T."/>
            <person name="Dunigan D.D."/>
            <person name="Grigoriev I.V."/>
            <person name="Claverie J.M."/>
            <person name="Van Etten J.L."/>
        </authorList>
    </citation>
    <scope>NUCLEOTIDE SEQUENCE [LARGE SCALE GENOMIC DNA]</scope>
    <source>
        <strain evidence="14 15">NC64A</strain>
    </source>
</reference>
<dbReference type="GO" id="GO:0005975">
    <property type="term" value="P:carbohydrate metabolic process"/>
    <property type="evidence" value="ECO:0007669"/>
    <property type="project" value="InterPro"/>
</dbReference>
<feature type="active site" description="Proton acceptor" evidence="11">
    <location>
        <position position="41"/>
    </location>
</feature>
<feature type="binding site" evidence="12">
    <location>
        <position position="41"/>
    </location>
    <ligand>
        <name>a divalent metal cation</name>
        <dbReference type="ChEBI" id="CHEBI:60240"/>
    </ligand>
</feature>
<comment type="cofactor">
    <cofactor evidence="12">
        <name>a divalent metal cation</name>
        <dbReference type="ChEBI" id="CHEBI:60240"/>
    </cofactor>
    <text evidence="12">Binds 1 divalent metal cation per subunit.</text>
</comment>
<dbReference type="EC" id="5.1.3.1" evidence="7 10"/>
<feature type="active site" description="Proton donor" evidence="11">
    <location>
        <position position="183"/>
    </location>
</feature>
<dbReference type="PROSITE" id="PS01085">
    <property type="entry name" value="RIBUL_P_3_EPIMER_1"/>
    <property type="match status" value="1"/>
</dbReference>
<dbReference type="NCBIfam" id="TIGR01163">
    <property type="entry name" value="rpe"/>
    <property type="match status" value="1"/>
</dbReference>
<evidence type="ECO:0000256" key="11">
    <source>
        <dbReference type="PIRSR" id="PIRSR001461-1"/>
    </source>
</evidence>
<keyword evidence="9 10" id="KW-0413">Isomerase</keyword>
<feature type="binding site" evidence="13">
    <location>
        <position position="185"/>
    </location>
    <ligand>
        <name>substrate</name>
    </ligand>
</feature>
<gene>
    <name evidence="14" type="ORF">CHLNCDRAFT_48415</name>
</gene>
<dbReference type="SUPFAM" id="SSF51366">
    <property type="entry name" value="Ribulose-phoshate binding barrel"/>
    <property type="match status" value="1"/>
</dbReference>
<dbReference type="Proteomes" id="UP000008141">
    <property type="component" value="Unassembled WGS sequence"/>
</dbReference>
<dbReference type="InterPro" id="IPR000056">
    <property type="entry name" value="Ribul_P_3_epim-like"/>
</dbReference>
<keyword evidence="12" id="KW-0464">Manganese</keyword>
<keyword evidence="15" id="KW-1185">Reference proteome</keyword>
<dbReference type="GeneID" id="17359271"/>
<dbReference type="GO" id="GO:0006098">
    <property type="term" value="P:pentose-phosphate shunt"/>
    <property type="evidence" value="ECO:0007669"/>
    <property type="project" value="InterPro"/>
</dbReference>
<feature type="binding site" evidence="12">
    <location>
        <position position="72"/>
    </location>
    <ligand>
        <name>a divalent metal cation</name>
        <dbReference type="ChEBI" id="CHEBI:60240"/>
    </ligand>
</feature>
<comment type="cofactor">
    <cofactor evidence="5">
        <name>Fe(2+)</name>
        <dbReference type="ChEBI" id="CHEBI:29033"/>
    </cofactor>
</comment>
<evidence type="ECO:0000256" key="1">
    <source>
        <dbReference type="ARBA" id="ARBA00001782"/>
    </source>
</evidence>
<comment type="cofactor">
    <cofactor evidence="2">
        <name>Mn(2+)</name>
        <dbReference type="ChEBI" id="CHEBI:29035"/>
    </cofactor>
</comment>